<dbReference type="AlphaFoldDB" id="A0A8T8SAT4"/>
<dbReference type="EMBL" id="LWDD02003884">
    <property type="protein sequence ID" value="KAE8236189.1"/>
    <property type="molecule type" value="Genomic_DNA"/>
</dbReference>
<feature type="non-terminal residue" evidence="2">
    <location>
        <position position="1"/>
    </location>
</feature>
<accession>A0A8T8SAT4</accession>
<dbReference type="PANTHER" id="PTHR23272:SF161">
    <property type="entry name" value="ZINC FINGER BED DOMAIN-CONTAINING PROTEIN RICESLEEPER 1-LIKE"/>
    <property type="match status" value="1"/>
</dbReference>
<evidence type="ECO:0000313" key="2">
    <source>
        <dbReference type="EMBL" id="KAE8236189.1"/>
    </source>
</evidence>
<protein>
    <recommendedName>
        <fullName evidence="1">HAT C-terminal dimerisation domain-containing protein</fullName>
    </recommendedName>
</protein>
<reference evidence="2" key="1">
    <citation type="submission" date="2016-04" db="EMBL/GenBank/DDBJ databases">
        <authorList>
            <person name="Nguyen H.D."/>
            <person name="Kesanakurti P."/>
            <person name="Cullis J."/>
            <person name="Levesque C.A."/>
            <person name="Hambleton S."/>
        </authorList>
    </citation>
    <scope>NUCLEOTIDE SEQUENCE</scope>
    <source>
        <strain evidence="2">DAOMC 238032</strain>
    </source>
</reference>
<dbReference type="GO" id="GO:0046983">
    <property type="term" value="F:protein dimerization activity"/>
    <property type="evidence" value="ECO:0007669"/>
    <property type="project" value="InterPro"/>
</dbReference>
<feature type="domain" description="HAT C-terminal dimerisation" evidence="1">
    <location>
        <begin position="191"/>
        <end position="273"/>
    </location>
</feature>
<organism evidence="2 3">
    <name type="scientific">Tilletia caries</name>
    <name type="common">wheat bunt fungus</name>
    <dbReference type="NCBI Taxonomy" id="13290"/>
    <lineage>
        <taxon>Eukaryota</taxon>
        <taxon>Fungi</taxon>
        <taxon>Dikarya</taxon>
        <taxon>Basidiomycota</taxon>
        <taxon>Ustilaginomycotina</taxon>
        <taxon>Exobasidiomycetes</taxon>
        <taxon>Tilletiales</taxon>
        <taxon>Tilletiaceae</taxon>
        <taxon>Tilletia</taxon>
    </lineage>
</organism>
<dbReference type="SUPFAM" id="SSF53098">
    <property type="entry name" value="Ribonuclease H-like"/>
    <property type="match status" value="1"/>
</dbReference>
<proteinExistence type="predicted"/>
<dbReference type="PANTHER" id="PTHR23272">
    <property type="entry name" value="BED FINGER-RELATED"/>
    <property type="match status" value="1"/>
</dbReference>
<sequence>VRNEKLGSYLLTESEWTMLEFLIPILKLAAEATKELEKARGTLYMVLDHHASLRDKIKATFEELETADLGEDTTASLKSFLTAMDLKLKKYRNLALQNRYTLAAALLDPANRMDLFELAYPSYVEDAEKALRGLMKEWLGAQSGDQRLGMTATSQAGGSASTTMLQQAKILRLQQVAAARRKKDDAESDEVARYLNTKNCPWRDSDETPCKWWRDNEGVFPSLAKLARVVLGIPGSSSSVERVFSQASLFSTSKRQSLSSKALSELVSAKHWLIHGADELSGLSEEVRQVADSIKKLPEL</sequence>
<evidence type="ECO:0000259" key="1">
    <source>
        <dbReference type="Pfam" id="PF05699"/>
    </source>
</evidence>
<dbReference type="Pfam" id="PF05699">
    <property type="entry name" value="Dimer_Tnp_hAT"/>
    <property type="match status" value="1"/>
</dbReference>
<reference evidence="2" key="2">
    <citation type="journal article" date="2019" name="IMA Fungus">
        <title>Genome sequencing and comparison of five Tilletia species to identify candidate genes for the detection of regulated species infecting wheat.</title>
        <authorList>
            <person name="Nguyen H.D.T."/>
            <person name="Sultana T."/>
            <person name="Kesanakurti P."/>
            <person name="Hambleton S."/>
        </authorList>
    </citation>
    <scope>NUCLEOTIDE SEQUENCE</scope>
    <source>
        <strain evidence="2">DAOMC 238032</strain>
    </source>
</reference>
<dbReference type="InterPro" id="IPR008906">
    <property type="entry name" value="HATC_C_dom"/>
</dbReference>
<dbReference type="Proteomes" id="UP000077671">
    <property type="component" value="Unassembled WGS sequence"/>
</dbReference>
<dbReference type="InterPro" id="IPR012337">
    <property type="entry name" value="RNaseH-like_sf"/>
</dbReference>
<comment type="caution">
    <text evidence="2">The sequence shown here is derived from an EMBL/GenBank/DDBJ whole genome shotgun (WGS) entry which is preliminary data.</text>
</comment>
<name>A0A8T8SAT4_9BASI</name>
<evidence type="ECO:0000313" key="3">
    <source>
        <dbReference type="Proteomes" id="UP000077671"/>
    </source>
</evidence>
<gene>
    <name evidence="2" type="ORF">A4X03_0g9525</name>
</gene>